<dbReference type="Proteomes" id="UP000095287">
    <property type="component" value="Unplaced"/>
</dbReference>
<evidence type="ECO:0000313" key="3">
    <source>
        <dbReference type="WBParaSite" id="L893_g29116.t1"/>
    </source>
</evidence>
<dbReference type="AlphaFoldDB" id="A0A1I7ZRN8"/>
<accession>A0A1I7ZRN8</accession>
<dbReference type="WBParaSite" id="L893_g29116.t1">
    <property type="protein sequence ID" value="L893_g29116.t1"/>
    <property type="gene ID" value="L893_g29116"/>
</dbReference>
<reference evidence="3" key="1">
    <citation type="submission" date="2016-11" db="UniProtKB">
        <authorList>
            <consortium name="WormBaseParasite"/>
        </authorList>
    </citation>
    <scope>IDENTIFICATION</scope>
</reference>
<feature type="transmembrane region" description="Helical" evidence="1">
    <location>
        <begin position="48"/>
        <end position="65"/>
    </location>
</feature>
<keyword evidence="2" id="KW-1185">Reference proteome</keyword>
<keyword evidence="1" id="KW-0472">Membrane</keyword>
<protein>
    <submittedName>
        <fullName evidence="3">G protein-coupled receptor</fullName>
    </submittedName>
</protein>
<keyword evidence="1" id="KW-0812">Transmembrane</keyword>
<evidence type="ECO:0000256" key="1">
    <source>
        <dbReference type="SAM" id="Phobius"/>
    </source>
</evidence>
<feature type="transmembrane region" description="Helical" evidence="1">
    <location>
        <begin position="12"/>
        <end position="36"/>
    </location>
</feature>
<proteinExistence type="predicted"/>
<keyword evidence="1" id="KW-1133">Transmembrane helix</keyword>
<evidence type="ECO:0000313" key="2">
    <source>
        <dbReference type="Proteomes" id="UP000095287"/>
    </source>
</evidence>
<name>A0A1I7ZRN8_9BILA</name>
<sequence>MAEEEIEMAPSVRTAVAIFEMIQLPLCLPLYAALIWIFATKPDFKNILAYKILINMCILDCLYLFQGFMDGVFRIAQTAPNKHLGAVSRCDKVTAHLLLNTDSL</sequence>
<organism evidence="2 3">
    <name type="scientific">Steinernema glaseri</name>
    <dbReference type="NCBI Taxonomy" id="37863"/>
    <lineage>
        <taxon>Eukaryota</taxon>
        <taxon>Metazoa</taxon>
        <taxon>Ecdysozoa</taxon>
        <taxon>Nematoda</taxon>
        <taxon>Chromadorea</taxon>
        <taxon>Rhabditida</taxon>
        <taxon>Tylenchina</taxon>
        <taxon>Panagrolaimomorpha</taxon>
        <taxon>Strongyloidoidea</taxon>
        <taxon>Steinernematidae</taxon>
        <taxon>Steinernema</taxon>
    </lineage>
</organism>